<accession>A0A0M3JHR5</accession>
<dbReference type="PANTHER" id="PTHR12131">
    <property type="entry name" value="ATP-DEPENDENT RNA AND DNA HELICASE"/>
    <property type="match status" value="1"/>
</dbReference>
<evidence type="ECO:0000313" key="6">
    <source>
        <dbReference type="WBParaSite" id="ASIM_0000717901-mRNA-1"/>
    </source>
</evidence>
<evidence type="ECO:0000256" key="3">
    <source>
        <dbReference type="ARBA" id="ARBA00022806"/>
    </source>
</evidence>
<keyword evidence="2" id="KW-0378">Hydrolase</keyword>
<keyword evidence="1" id="KW-0547">Nucleotide-binding</keyword>
<evidence type="ECO:0000259" key="5">
    <source>
        <dbReference type="SMART" id="SM01142"/>
    </source>
</evidence>
<feature type="domain" description="ATP-dependent RNA helicase Ski2/MTR4 C-terminal" evidence="5">
    <location>
        <begin position="1"/>
        <end position="102"/>
    </location>
</feature>
<dbReference type="GO" id="GO:0016787">
    <property type="term" value="F:hydrolase activity"/>
    <property type="evidence" value="ECO:0007669"/>
    <property type="project" value="UniProtKB-KW"/>
</dbReference>
<evidence type="ECO:0000256" key="2">
    <source>
        <dbReference type="ARBA" id="ARBA00022801"/>
    </source>
</evidence>
<dbReference type="GO" id="GO:0005634">
    <property type="term" value="C:nucleus"/>
    <property type="evidence" value="ECO:0007669"/>
    <property type="project" value="TreeGrafter"/>
</dbReference>
<name>A0A0M3JHR5_ANISI</name>
<evidence type="ECO:0000256" key="1">
    <source>
        <dbReference type="ARBA" id="ARBA00022741"/>
    </source>
</evidence>
<dbReference type="InterPro" id="IPR012961">
    <property type="entry name" value="Ski2/MTR4_C"/>
</dbReference>
<keyword evidence="3" id="KW-0347">Helicase</keyword>
<organism evidence="6">
    <name type="scientific">Anisakis simplex</name>
    <name type="common">Herring worm</name>
    <dbReference type="NCBI Taxonomy" id="6269"/>
    <lineage>
        <taxon>Eukaryota</taxon>
        <taxon>Metazoa</taxon>
        <taxon>Ecdysozoa</taxon>
        <taxon>Nematoda</taxon>
        <taxon>Chromadorea</taxon>
        <taxon>Rhabditida</taxon>
        <taxon>Spirurina</taxon>
        <taxon>Ascaridomorpha</taxon>
        <taxon>Ascaridoidea</taxon>
        <taxon>Anisakidae</taxon>
        <taxon>Anisakis</taxon>
        <taxon>Anisakis simplex complex</taxon>
    </lineage>
</organism>
<protein>
    <submittedName>
        <fullName evidence="6">DSHCT domain-containing protein</fullName>
    </submittedName>
</protein>
<dbReference type="SMART" id="SM01142">
    <property type="entry name" value="DSHCT"/>
    <property type="match status" value="1"/>
</dbReference>
<keyword evidence="4" id="KW-0067">ATP-binding</keyword>
<dbReference type="GO" id="GO:0000460">
    <property type="term" value="P:maturation of 5.8S rRNA"/>
    <property type="evidence" value="ECO:0007669"/>
    <property type="project" value="TreeGrafter"/>
</dbReference>
<dbReference type="GO" id="GO:0005524">
    <property type="term" value="F:ATP binding"/>
    <property type="evidence" value="ECO:0007669"/>
    <property type="project" value="UniProtKB-KW"/>
</dbReference>
<evidence type="ECO:0000256" key="4">
    <source>
        <dbReference type="ARBA" id="ARBA00022840"/>
    </source>
</evidence>
<dbReference type="PANTHER" id="PTHR12131:SF7">
    <property type="entry name" value="EXOSOME RNA HELICASE MTR4"/>
    <property type="match status" value="1"/>
</dbReference>
<reference evidence="6" key="1">
    <citation type="submission" date="2017-02" db="UniProtKB">
        <authorList>
            <consortium name="WormBaseParasite"/>
        </authorList>
    </citation>
    <scope>IDENTIFICATION</scope>
</reference>
<dbReference type="AlphaFoldDB" id="A0A0M3JHR5"/>
<dbReference type="WBParaSite" id="ASIM_0000717901-mRNA-1">
    <property type="protein sequence ID" value="ASIM_0000717901-mRNA-1"/>
    <property type="gene ID" value="ASIM_0000717901"/>
</dbReference>
<dbReference type="Gene3D" id="1.10.3380.30">
    <property type="match status" value="1"/>
</dbReference>
<dbReference type="Pfam" id="PF08148">
    <property type="entry name" value="DSHCT"/>
    <property type="match status" value="1"/>
</dbReference>
<dbReference type="GO" id="GO:0004386">
    <property type="term" value="F:helicase activity"/>
    <property type="evidence" value="ECO:0007669"/>
    <property type="project" value="UniProtKB-KW"/>
</dbReference>
<proteinExistence type="predicted"/>
<sequence>LTEMLFGGQFTELTPQQMGALLSCFVFEEKANVPKIAEELSGILRTMQGYAKRIAKITKESKLDIDEDKYVESFKPHMMDVVHQWCSGASFAEILKKTDIFE</sequence>
<dbReference type="InterPro" id="IPR050699">
    <property type="entry name" value="RNA-DNA_Helicase"/>
</dbReference>